<evidence type="ECO:0000313" key="3">
    <source>
        <dbReference type="EMBL" id="MBC8433608.1"/>
    </source>
</evidence>
<feature type="domain" description="Transglutaminase-like" evidence="2">
    <location>
        <begin position="390"/>
        <end position="461"/>
    </location>
</feature>
<dbReference type="InterPro" id="IPR025403">
    <property type="entry name" value="TgpA-like_C"/>
</dbReference>
<keyword evidence="1" id="KW-0472">Membrane</keyword>
<feature type="transmembrane region" description="Helical" evidence="1">
    <location>
        <begin position="157"/>
        <end position="176"/>
    </location>
</feature>
<feature type="transmembrane region" description="Helical" evidence="1">
    <location>
        <begin position="104"/>
        <end position="120"/>
    </location>
</feature>
<organism evidence="3 4">
    <name type="scientific">Candidatus Desulfatibia vada</name>
    <dbReference type="NCBI Taxonomy" id="2841696"/>
    <lineage>
        <taxon>Bacteria</taxon>
        <taxon>Pseudomonadati</taxon>
        <taxon>Thermodesulfobacteriota</taxon>
        <taxon>Desulfobacteria</taxon>
        <taxon>Desulfobacterales</taxon>
        <taxon>Desulfobacterales incertae sedis</taxon>
        <taxon>Candidatus Desulfatibia</taxon>
    </lineage>
</organism>
<evidence type="ECO:0000256" key="1">
    <source>
        <dbReference type="SAM" id="Phobius"/>
    </source>
</evidence>
<dbReference type="InterPro" id="IPR052901">
    <property type="entry name" value="Bact_TGase-like"/>
</dbReference>
<evidence type="ECO:0000313" key="4">
    <source>
        <dbReference type="Proteomes" id="UP000605201"/>
    </source>
</evidence>
<dbReference type="Gene3D" id="3.10.620.30">
    <property type="match status" value="1"/>
</dbReference>
<dbReference type="PANTHER" id="PTHR42736:SF1">
    <property type="entry name" value="PROTEIN-GLUTAMINE GAMMA-GLUTAMYLTRANSFERASE"/>
    <property type="match status" value="1"/>
</dbReference>
<dbReference type="Pfam" id="PF01841">
    <property type="entry name" value="Transglut_core"/>
    <property type="match status" value="1"/>
</dbReference>
<dbReference type="InterPro" id="IPR038765">
    <property type="entry name" value="Papain-like_cys_pep_sf"/>
</dbReference>
<dbReference type="EMBL" id="JACNIG010000311">
    <property type="protein sequence ID" value="MBC8433608.1"/>
    <property type="molecule type" value="Genomic_DNA"/>
</dbReference>
<dbReference type="AlphaFoldDB" id="A0A8J6P326"/>
<dbReference type="InterPro" id="IPR021878">
    <property type="entry name" value="TgpA_N"/>
</dbReference>
<accession>A0A8J6P326</accession>
<feature type="transmembrane region" description="Helical" evidence="1">
    <location>
        <begin position="27"/>
        <end position="44"/>
    </location>
</feature>
<reference evidence="3 4" key="1">
    <citation type="submission" date="2020-08" db="EMBL/GenBank/DDBJ databases">
        <title>Bridging the membrane lipid divide: bacteria of the FCB group superphylum have the potential to synthesize archaeal ether lipids.</title>
        <authorList>
            <person name="Villanueva L."/>
            <person name="Von Meijenfeldt F.A.B."/>
            <person name="Westbye A.B."/>
            <person name="Yadav S."/>
            <person name="Hopmans E.C."/>
            <person name="Dutilh B.E."/>
            <person name="Sinninghe Damste J.S."/>
        </authorList>
    </citation>
    <scope>NUCLEOTIDE SEQUENCE [LARGE SCALE GENOMIC DNA]</scope>
    <source>
        <strain evidence="3">NIOZ-UU17</strain>
    </source>
</reference>
<dbReference type="SUPFAM" id="SSF54001">
    <property type="entry name" value="Cysteine proteinases"/>
    <property type="match status" value="1"/>
</dbReference>
<feature type="transmembrane region" description="Helical" evidence="1">
    <location>
        <begin position="56"/>
        <end position="75"/>
    </location>
</feature>
<protein>
    <submittedName>
        <fullName evidence="3">DUF3488 domain-containing transglutaminase family protein</fullName>
    </submittedName>
</protein>
<sequence>MKDTDKKHLLPILGAILLAVSPHLFRLPSWIVIWCLAFWAYVLAASKNNWYRPGRTILVILTIGGFIGGFATYGFKFNLDTGVGLLAVMLGLKPFEMNTHRDRMVTLFLVYFLVITNLLYSNNLVMSLFMFASVFLATAVLIRINHPSGSFAANLRLSGVIMVQALPMMIVLFFLFPRIQGTLFGMSSQSIAITGIGDRLSPGSISKLVLSDEIAFRAEFKNSIPGPDRLYWRGIVFQHFDGKTWSRGQTRPVRQAPVSAGSTVGYTLTLEPQGEKWLFALDMPITSPPMARMQNDHTLMAYRKLKARIRYNVISQTTYNTGDFKSEERTALILPAQGNPKSTALARSWADTFDNPAKIVNKALEFFSQNDFVYSLNPPLLKEDAIDDFLFKTRKGYCEHYASAFAFLMRKAKIPARIVGGYLGGELNPYGNYLIVRQSDAHAWVEVWLPTRGWVRIDPTSAVAPERVEQGFEAALPPEELEGFFLLKHLGPLKSHLKKIIFRWDAVNNYWNQWVLGYSYQRQRELLAQIGINIGSWKGPVKLILLALGLISFFIFLISMRLFKTPVAKTDDVQRFYVKFCTKLTRVGLTRKPGQGPVDFAKTAINLRRDLEVNIQEITDLYVLLRYARGGDENALKKFKERVKEFAPKPTI</sequence>
<dbReference type="Proteomes" id="UP000605201">
    <property type="component" value="Unassembled WGS sequence"/>
</dbReference>
<dbReference type="PANTHER" id="PTHR42736">
    <property type="entry name" value="PROTEIN-GLUTAMINE GAMMA-GLUTAMYLTRANSFERASE"/>
    <property type="match status" value="1"/>
</dbReference>
<comment type="caution">
    <text evidence="3">The sequence shown here is derived from an EMBL/GenBank/DDBJ whole genome shotgun (WGS) entry which is preliminary data.</text>
</comment>
<dbReference type="Pfam" id="PF13559">
    <property type="entry name" value="DUF4129"/>
    <property type="match status" value="1"/>
</dbReference>
<feature type="transmembrane region" description="Helical" evidence="1">
    <location>
        <begin position="126"/>
        <end position="145"/>
    </location>
</feature>
<keyword evidence="1" id="KW-0812">Transmembrane</keyword>
<gene>
    <name evidence="3" type="ORF">H8D96_17000</name>
</gene>
<feature type="transmembrane region" description="Helical" evidence="1">
    <location>
        <begin position="543"/>
        <end position="563"/>
    </location>
</feature>
<dbReference type="SMART" id="SM00460">
    <property type="entry name" value="TGc"/>
    <property type="match status" value="1"/>
</dbReference>
<proteinExistence type="predicted"/>
<evidence type="ECO:0000259" key="2">
    <source>
        <dbReference type="SMART" id="SM00460"/>
    </source>
</evidence>
<name>A0A8J6P326_9BACT</name>
<dbReference type="Pfam" id="PF11992">
    <property type="entry name" value="TgpA_N"/>
    <property type="match status" value="1"/>
</dbReference>
<dbReference type="InterPro" id="IPR002931">
    <property type="entry name" value="Transglutaminase-like"/>
</dbReference>
<keyword evidence="1" id="KW-1133">Transmembrane helix</keyword>